<dbReference type="Gene3D" id="1.10.340.70">
    <property type="match status" value="1"/>
</dbReference>
<dbReference type="OrthoDB" id="425619at2759"/>
<dbReference type="Pfam" id="PF17921">
    <property type="entry name" value="Integrase_H2C2"/>
    <property type="match status" value="1"/>
</dbReference>
<sequence>MSCNRPNARLARWLIRLGNYDFKITYRSGKKHSNADALSRWSIEEPPITEDDNENIVINVIRNQNLDPVDNLSLILLDQKNDEDIQWLIKMKSEDTDISSINKEALTCSKKAFVRFYNDFHLIDDKLYFLGEEALENPKLVLAHDKKDLAIDLVHSNILSGHLGTKRTKEKMFNRFFRPKLGYLIEKFIQKCDLCQKTKSPSKPFKVALRPIRTEQPMQLITMDIEGPLPISTNGNKYILVICSHFSKFVVLFALVDQTAETIIDRFLNFIFLFGLSTNVLTDLGTNFQAEIMKRYTNY</sequence>
<comment type="caution">
    <text evidence="2">The sequence shown here is derived from an EMBL/GenBank/DDBJ whole genome shotgun (WGS) entry which is preliminary data.</text>
</comment>
<evidence type="ECO:0000259" key="1">
    <source>
        <dbReference type="PROSITE" id="PS50994"/>
    </source>
</evidence>
<gene>
    <name evidence="2" type="ORF">OXX778_LOCUS7179</name>
</gene>
<keyword evidence="3" id="KW-1185">Reference proteome</keyword>
<organism evidence="2 3">
    <name type="scientific">Brachionus calyciflorus</name>
    <dbReference type="NCBI Taxonomy" id="104777"/>
    <lineage>
        <taxon>Eukaryota</taxon>
        <taxon>Metazoa</taxon>
        <taxon>Spiralia</taxon>
        <taxon>Gnathifera</taxon>
        <taxon>Rotifera</taxon>
        <taxon>Eurotatoria</taxon>
        <taxon>Monogononta</taxon>
        <taxon>Pseudotrocha</taxon>
        <taxon>Ploima</taxon>
        <taxon>Brachionidae</taxon>
        <taxon>Brachionus</taxon>
    </lineage>
</organism>
<accession>A0A813TR27</accession>
<dbReference type="SUPFAM" id="SSF53098">
    <property type="entry name" value="Ribonuclease H-like"/>
    <property type="match status" value="1"/>
</dbReference>
<dbReference type="InterPro" id="IPR041588">
    <property type="entry name" value="Integrase_H2C2"/>
</dbReference>
<dbReference type="InterPro" id="IPR012337">
    <property type="entry name" value="RNaseH-like_sf"/>
</dbReference>
<feature type="domain" description="Integrase catalytic" evidence="1">
    <location>
        <begin position="213"/>
        <end position="299"/>
    </location>
</feature>
<evidence type="ECO:0000313" key="2">
    <source>
        <dbReference type="EMBL" id="CAF0815247.1"/>
    </source>
</evidence>
<dbReference type="Proteomes" id="UP000663879">
    <property type="component" value="Unassembled WGS sequence"/>
</dbReference>
<dbReference type="InterPro" id="IPR050951">
    <property type="entry name" value="Retrovirus_Pol_polyprotein"/>
</dbReference>
<proteinExistence type="predicted"/>
<dbReference type="Gene3D" id="3.30.420.10">
    <property type="entry name" value="Ribonuclease H-like superfamily/Ribonuclease H"/>
    <property type="match status" value="1"/>
</dbReference>
<protein>
    <recommendedName>
        <fullName evidence="1">Integrase catalytic domain-containing protein</fullName>
    </recommendedName>
</protein>
<evidence type="ECO:0000313" key="3">
    <source>
        <dbReference type="Proteomes" id="UP000663879"/>
    </source>
</evidence>
<dbReference type="PANTHER" id="PTHR37984:SF15">
    <property type="entry name" value="INTEGRASE CATALYTIC DOMAIN-CONTAINING PROTEIN"/>
    <property type="match status" value="1"/>
</dbReference>
<dbReference type="EMBL" id="CAJNOC010000901">
    <property type="protein sequence ID" value="CAF0815247.1"/>
    <property type="molecule type" value="Genomic_DNA"/>
</dbReference>
<reference evidence="2" key="1">
    <citation type="submission" date="2021-02" db="EMBL/GenBank/DDBJ databases">
        <authorList>
            <person name="Nowell W R."/>
        </authorList>
    </citation>
    <scope>NUCLEOTIDE SEQUENCE</scope>
    <source>
        <strain evidence="2">Ploen Becks lab</strain>
    </source>
</reference>
<dbReference type="InterPro" id="IPR001584">
    <property type="entry name" value="Integrase_cat-core"/>
</dbReference>
<name>A0A813TR27_9BILA</name>
<dbReference type="AlphaFoldDB" id="A0A813TR27"/>
<dbReference type="GO" id="GO:0015074">
    <property type="term" value="P:DNA integration"/>
    <property type="evidence" value="ECO:0007669"/>
    <property type="project" value="InterPro"/>
</dbReference>
<dbReference type="PANTHER" id="PTHR37984">
    <property type="entry name" value="PROTEIN CBG26694"/>
    <property type="match status" value="1"/>
</dbReference>
<dbReference type="PROSITE" id="PS50994">
    <property type="entry name" value="INTEGRASE"/>
    <property type="match status" value="1"/>
</dbReference>
<dbReference type="InterPro" id="IPR036397">
    <property type="entry name" value="RNaseH_sf"/>
</dbReference>
<dbReference type="GO" id="GO:0003676">
    <property type="term" value="F:nucleic acid binding"/>
    <property type="evidence" value="ECO:0007669"/>
    <property type="project" value="InterPro"/>
</dbReference>